<comment type="caution">
    <text evidence="8">The sequence shown here is derived from an EMBL/GenBank/DDBJ whole genome shotgun (WGS) entry which is preliminary data.</text>
</comment>
<dbReference type="GO" id="GO:0008909">
    <property type="term" value="F:isochorismate synthase activity"/>
    <property type="evidence" value="ECO:0007669"/>
    <property type="project" value="UniProtKB-EC"/>
</dbReference>
<evidence type="ECO:0000259" key="7">
    <source>
        <dbReference type="Pfam" id="PF00425"/>
    </source>
</evidence>
<feature type="domain" description="Chorismate-utilising enzyme C-terminal" evidence="7">
    <location>
        <begin position="18"/>
        <end position="201"/>
    </location>
</feature>
<dbReference type="NCBIfam" id="TIGR00543">
    <property type="entry name" value="isochor_syn"/>
    <property type="match status" value="1"/>
</dbReference>
<dbReference type="Gene3D" id="3.60.120.10">
    <property type="entry name" value="Anthranilate synthase"/>
    <property type="match status" value="1"/>
</dbReference>
<dbReference type="InterPro" id="IPR004561">
    <property type="entry name" value="IsoChor_synthase"/>
</dbReference>
<evidence type="ECO:0000256" key="2">
    <source>
        <dbReference type="ARBA" id="ARBA00005297"/>
    </source>
</evidence>
<reference evidence="8 9" key="1">
    <citation type="journal article" date="2019" name="Int. J. Syst. Evol. Microbiol.">
        <title>The Global Catalogue of Microorganisms (GCM) 10K type strain sequencing project: providing services to taxonomists for standard genome sequencing and annotation.</title>
        <authorList>
            <consortium name="The Broad Institute Genomics Platform"/>
            <consortium name="The Broad Institute Genome Sequencing Center for Infectious Disease"/>
            <person name="Wu L."/>
            <person name="Ma J."/>
        </authorList>
    </citation>
    <scope>NUCLEOTIDE SEQUENCE [LARGE SCALE GENOMIC DNA]</scope>
    <source>
        <strain evidence="8 9">DT92</strain>
    </source>
</reference>
<dbReference type="Proteomes" id="UP001596368">
    <property type="component" value="Unassembled WGS sequence"/>
</dbReference>
<keyword evidence="9" id="KW-1185">Reference proteome</keyword>
<comment type="similarity">
    <text evidence="2">Belongs to the isochorismate synthase family.</text>
</comment>
<dbReference type="PANTHER" id="PTHR42839:SF2">
    <property type="entry name" value="ISOCHORISMATE SYNTHASE ENTC"/>
    <property type="match status" value="1"/>
</dbReference>
<evidence type="ECO:0000256" key="6">
    <source>
        <dbReference type="SAM" id="MobiDB-lite"/>
    </source>
</evidence>
<evidence type="ECO:0000313" key="8">
    <source>
        <dbReference type="EMBL" id="MFC7137371.1"/>
    </source>
</evidence>
<dbReference type="InterPro" id="IPR015890">
    <property type="entry name" value="Chorismate_C"/>
</dbReference>
<dbReference type="AlphaFoldDB" id="A0ABD5XS01"/>
<protein>
    <recommendedName>
        <fullName evidence="3">isochorismate synthase</fullName>
        <ecNumber evidence="3">5.4.4.2</ecNumber>
    </recommendedName>
    <alternativeName>
        <fullName evidence="5">Isochorismate mutase</fullName>
    </alternativeName>
</protein>
<gene>
    <name evidence="8" type="ORF">ACFQRB_14810</name>
</gene>
<dbReference type="Pfam" id="PF00425">
    <property type="entry name" value="Chorismate_bind"/>
    <property type="match status" value="1"/>
</dbReference>
<comment type="catalytic activity">
    <reaction evidence="1">
        <text>chorismate = isochorismate</text>
        <dbReference type="Rhea" id="RHEA:18985"/>
        <dbReference type="ChEBI" id="CHEBI:29748"/>
        <dbReference type="ChEBI" id="CHEBI:29780"/>
        <dbReference type="EC" id="5.4.4.2"/>
    </reaction>
</comment>
<dbReference type="EC" id="5.4.4.2" evidence="3"/>
<proteinExistence type="inferred from homology"/>
<evidence type="ECO:0000256" key="1">
    <source>
        <dbReference type="ARBA" id="ARBA00000799"/>
    </source>
</evidence>
<dbReference type="SUPFAM" id="SSF56322">
    <property type="entry name" value="ADC synthase"/>
    <property type="match status" value="1"/>
</dbReference>
<evidence type="ECO:0000256" key="4">
    <source>
        <dbReference type="ARBA" id="ARBA00023235"/>
    </source>
</evidence>
<organism evidence="8 9">
    <name type="scientific">Halobaculum litoreum</name>
    <dbReference type="NCBI Taxonomy" id="3031998"/>
    <lineage>
        <taxon>Archaea</taxon>
        <taxon>Methanobacteriati</taxon>
        <taxon>Methanobacteriota</taxon>
        <taxon>Stenosarchaea group</taxon>
        <taxon>Halobacteria</taxon>
        <taxon>Halobacteriales</taxon>
        <taxon>Haloferacaceae</taxon>
        <taxon>Halobaculum</taxon>
    </lineage>
</organism>
<feature type="region of interest" description="Disordered" evidence="6">
    <location>
        <begin position="185"/>
        <end position="212"/>
    </location>
</feature>
<dbReference type="InterPro" id="IPR005801">
    <property type="entry name" value="ADC_synthase"/>
</dbReference>
<evidence type="ECO:0000256" key="5">
    <source>
        <dbReference type="ARBA" id="ARBA00041564"/>
    </source>
</evidence>
<keyword evidence="4" id="KW-0413">Isomerase</keyword>
<dbReference type="EMBL" id="JBHSZG010000001">
    <property type="protein sequence ID" value="MFC7137371.1"/>
    <property type="molecule type" value="Genomic_DNA"/>
</dbReference>
<evidence type="ECO:0000256" key="3">
    <source>
        <dbReference type="ARBA" id="ARBA00012824"/>
    </source>
</evidence>
<dbReference type="PANTHER" id="PTHR42839">
    <property type="entry name" value="ISOCHORISMATE SYNTHASE ENTC"/>
    <property type="match status" value="1"/>
</dbReference>
<accession>A0ABD5XS01</accession>
<sequence>MLPLPRPADRRRGVLRPAPERLVRREGEVVQTEALAGSMPRGDTPEADDEYARALLDSEKLQHEQRLVVDTICDQLAAFGTVGEGEQGIRKLTNIQHLKTPINAVLDGDTHVLELVEALHPTPAVGGLPLEAALATIRDTETWDRGWYASPVGWFDAAGDGEFAVGIRSGVAGGREATLFAGNGIVGDSDPDDEWDELQPKVRPIMDELERE</sequence>
<evidence type="ECO:0000313" key="9">
    <source>
        <dbReference type="Proteomes" id="UP001596368"/>
    </source>
</evidence>
<feature type="compositionally biased region" description="Basic and acidic residues" evidence="6">
    <location>
        <begin position="198"/>
        <end position="212"/>
    </location>
</feature>
<name>A0ABD5XS01_9EURY</name>